<organism evidence="2 3">
    <name type="scientific">Reticulibacter mediterranei</name>
    <dbReference type="NCBI Taxonomy" id="2778369"/>
    <lineage>
        <taxon>Bacteria</taxon>
        <taxon>Bacillati</taxon>
        <taxon>Chloroflexota</taxon>
        <taxon>Ktedonobacteria</taxon>
        <taxon>Ktedonobacterales</taxon>
        <taxon>Reticulibacteraceae</taxon>
        <taxon>Reticulibacter</taxon>
    </lineage>
</organism>
<dbReference type="Gene3D" id="3.40.50.10140">
    <property type="entry name" value="Toll/interleukin-1 receptor homology (TIR) domain"/>
    <property type="match status" value="1"/>
</dbReference>
<proteinExistence type="predicted"/>
<dbReference type="EMBL" id="BNJK01000001">
    <property type="protein sequence ID" value="GHO91511.1"/>
    <property type="molecule type" value="Genomic_DNA"/>
</dbReference>
<dbReference type="PANTHER" id="PTHR14136">
    <property type="entry name" value="BTB_POZ DOMAIN-CONTAINING PROTEIN KCTD9"/>
    <property type="match status" value="1"/>
</dbReference>
<evidence type="ECO:0000313" key="2">
    <source>
        <dbReference type="EMBL" id="GHO91511.1"/>
    </source>
</evidence>
<evidence type="ECO:0000313" key="3">
    <source>
        <dbReference type="Proteomes" id="UP000597444"/>
    </source>
</evidence>
<dbReference type="PANTHER" id="PTHR14136:SF17">
    <property type="entry name" value="BTB_POZ DOMAIN-CONTAINING PROTEIN KCTD9"/>
    <property type="match status" value="1"/>
</dbReference>
<gene>
    <name evidence="2" type="ORF">KSF_015590</name>
</gene>
<dbReference type="InterPro" id="IPR051082">
    <property type="entry name" value="Pentapeptide-BTB/POZ_domain"/>
</dbReference>
<evidence type="ECO:0000259" key="1">
    <source>
        <dbReference type="PROSITE" id="PS50104"/>
    </source>
</evidence>
<keyword evidence="3" id="KW-1185">Reference proteome</keyword>
<dbReference type="Pfam" id="PF00805">
    <property type="entry name" value="Pentapeptide"/>
    <property type="match status" value="1"/>
</dbReference>
<dbReference type="Pfam" id="PF13676">
    <property type="entry name" value="TIR_2"/>
    <property type="match status" value="1"/>
</dbReference>
<dbReference type="Gene3D" id="2.160.20.80">
    <property type="entry name" value="E3 ubiquitin-protein ligase SopA"/>
    <property type="match status" value="1"/>
</dbReference>
<accession>A0A8J3IC01</accession>
<comment type="caution">
    <text evidence="2">The sequence shown here is derived from an EMBL/GenBank/DDBJ whole genome shotgun (WGS) entry which is preliminary data.</text>
</comment>
<sequence>MASQEHLDLFKQGVEVWNKWRAGNPLIHPNLSHARFGKRSIDLSNMNLSATNLSFCSMTHDNLSGANLNGANLMGSYLMGANLCRATLHGTRLNVTNLSEANLTEADLSDAVLSLTIFGNVDLQGVKGLERVKHASSSILDIQTVYRSRGNIPEIFLKGAGVPDSFIDYARSLVGKPIGYYTCFISHSSRDEIFVKRLYADLQSNNVRCWFAPEDLKIGDHYHQRIDESIHLYDKLVLILSEHAVQSAWVEREVVAAREKEDQLRHEVLLPIRLDDAVMQTSKAWAADVRRRWHIGDFTQWKHHNTYQQALERLLRDLKAEQKPKD</sequence>
<dbReference type="SUPFAM" id="SSF141571">
    <property type="entry name" value="Pentapeptide repeat-like"/>
    <property type="match status" value="1"/>
</dbReference>
<dbReference type="InterPro" id="IPR001646">
    <property type="entry name" value="5peptide_repeat"/>
</dbReference>
<dbReference type="PROSITE" id="PS50104">
    <property type="entry name" value="TIR"/>
    <property type="match status" value="1"/>
</dbReference>
<dbReference type="Proteomes" id="UP000597444">
    <property type="component" value="Unassembled WGS sequence"/>
</dbReference>
<dbReference type="GO" id="GO:0007165">
    <property type="term" value="P:signal transduction"/>
    <property type="evidence" value="ECO:0007669"/>
    <property type="project" value="InterPro"/>
</dbReference>
<reference evidence="2" key="1">
    <citation type="submission" date="2020-10" db="EMBL/GenBank/DDBJ databases">
        <title>Taxonomic study of unclassified bacteria belonging to the class Ktedonobacteria.</title>
        <authorList>
            <person name="Yabe S."/>
            <person name="Wang C.M."/>
            <person name="Zheng Y."/>
            <person name="Sakai Y."/>
            <person name="Cavaletti L."/>
            <person name="Monciardini P."/>
            <person name="Donadio S."/>
        </authorList>
    </citation>
    <scope>NUCLEOTIDE SEQUENCE</scope>
    <source>
        <strain evidence="2">ID150040</strain>
    </source>
</reference>
<dbReference type="InterPro" id="IPR035897">
    <property type="entry name" value="Toll_tir_struct_dom_sf"/>
</dbReference>
<name>A0A8J3IC01_9CHLR</name>
<dbReference type="SUPFAM" id="SSF52200">
    <property type="entry name" value="Toll/Interleukin receptor TIR domain"/>
    <property type="match status" value="1"/>
</dbReference>
<dbReference type="InterPro" id="IPR000157">
    <property type="entry name" value="TIR_dom"/>
</dbReference>
<protein>
    <recommendedName>
        <fullName evidence="1">TIR domain-containing protein</fullName>
    </recommendedName>
</protein>
<dbReference type="AlphaFoldDB" id="A0A8J3IC01"/>
<feature type="domain" description="TIR" evidence="1">
    <location>
        <begin position="179"/>
        <end position="319"/>
    </location>
</feature>